<name>A0A1F7X6P9_9BACT</name>
<dbReference type="EMBL" id="MGFR01000002">
    <property type="protein sequence ID" value="OGM09965.1"/>
    <property type="molecule type" value="Genomic_DNA"/>
</dbReference>
<dbReference type="GO" id="GO:0003746">
    <property type="term" value="F:translation elongation factor activity"/>
    <property type="evidence" value="ECO:0007669"/>
    <property type="project" value="UniProtKB-UniRule"/>
</dbReference>
<dbReference type="InterPro" id="IPR001816">
    <property type="entry name" value="Transl_elong_EFTs/EF1B"/>
</dbReference>
<dbReference type="Gene3D" id="1.10.8.10">
    <property type="entry name" value="DNA helicase RuvA subunit, C-terminal domain"/>
    <property type="match status" value="1"/>
</dbReference>
<feature type="region of interest" description="Involved in Mg(2+) ion dislocation from EF-Tu" evidence="5">
    <location>
        <begin position="81"/>
        <end position="84"/>
    </location>
</feature>
<dbReference type="HAMAP" id="MF_00050">
    <property type="entry name" value="EF_Ts"/>
    <property type="match status" value="1"/>
</dbReference>
<organism evidence="7 8">
    <name type="scientific">Candidatus Woesebacteria bacterium RBG_13_46_13</name>
    <dbReference type="NCBI Taxonomy" id="1802479"/>
    <lineage>
        <taxon>Bacteria</taxon>
        <taxon>Candidatus Woeseibacteriota</taxon>
    </lineage>
</organism>
<dbReference type="AlphaFoldDB" id="A0A1F7X6P9"/>
<dbReference type="SUPFAM" id="SSF46934">
    <property type="entry name" value="UBA-like"/>
    <property type="match status" value="1"/>
</dbReference>
<dbReference type="InterPro" id="IPR009060">
    <property type="entry name" value="UBA-like_sf"/>
</dbReference>
<evidence type="ECO:0000313" key="7">
    <source>
        <dbReference type="EMBL" id="OGM09965.1"/>
    </source>
</evidence>
<dbReference type="GO" id="GO:0005737">
    <property type="term" value="C:cytoplasm"/>
    <property type="evidence" value="ECO:0007669"/>
    <property type="project" value="UniProtKB-SubCell"/>
</dbReference>
<keyword evidence="3 5" id="KW-0251">Elongation factor</keyword>
<dbReference type="PANTHER" id="PTHR11741">
    <property type="entry name" value="ELONGATION FACTOR TS"/>
    <property type="match status" value="1"/>
</dbReference>
<proteinExistence type="inferred from homology"/>
<keyword evidence="5" id="KW-0963">Cytoplasm</keyword>
<feature type="domain" description="Translation elongation factor EFTs/EF1B dimerisation" evidence="6">
    <location>
        <begin position="72"/>
        <end position="150"/>
    </location>
</feature>
<evidence type="ECO:0000256" key="2">
    <source>
        <dbReference type="ARBA" id="ARBA00016956"/>
    </source>
</evidence>
<evidence type="ECO:0000259" key="6">
    <source>
        <dbReference type="Pfam" id="PF00889"/>
    </source>
</evidence>
<dbReference type="PANTHER" id="PTHR11741:SF0">
    <property type="entry name" value="ELONGATION FACTOR TS, MITOCHONDRIAL"/>
    <property type="match status" value="1"/>
</dbReference>
<dbReference type="SUPFAM" id="SSF54713">
    <property type="entry name" value="Elongation factor Ts (EF-Ts), dimerisation domain"/>
    <property type="match status" value="1"/>
</dbReference>
<comment type="caution">
    <text evidence="7">The sequence shown here is derived from an EMBL/GenBank/DDBJ whole genome shotgun (WGS) entry which is preliminary data.</text>
</comment>
<dbReference type="Proteomes" id="UP000176778">
    <property type="component" value="Unassembled WGS sequence"/>
</dbReference>
<dbReference type="InterPro" id="IPR036402">
    <property type="entry name" value="EF-Ts_dimer_sf"/>
</dbReference>
<dbReference type="Pfam" id="PF00889">
    <property type="entry name" value="EF_TS"/>
    <property type="match status" value="1"/>
</dbReference>
<protein>
    <recommendedName>
        <fullName evidence="2 5">Elongation factor Ts</fullName>
        <shortName evidence="5">EF-Ts</shortName>
    </recommendedName>
</protein>
<comment type="similarity">
    <text evidence="1 5">Belongs to the EF-Ts family.</text>
</comment>
<dbReference type="InterPro" id="IPR014039">
    <property type="entry name" value="Transl_elong_EFTs/EF1B_dimer"/>
</dbReference>
<gene>
    <name evidence="5" type="primary">tsf</name>
    <name evidence="7" type="ORF">A2Y68_00885</name>
</gene>
<evidence type="ECO:0000256" key="5">
    <source>
        <dbReference type="HAMAP-Rule" id="MF_00050"/>
    </source>
</evidence>
<comment type="function">
    <text evidence="5">Associates with the EF-Tu.GDP complex and induces the exchange of GDP to GTP. It remains bound to the aminoacyl-tRNA.EF-Tu.GTP complex up to the GTP hydrolysis stage on the ribosome.</text>
</comment>
<evidence type="ECO:0000313" key="8">
    <source>
        <dbReference type="Proteomes" id="UP000176778"/>
    </source>
</evidence>
<sequence length="153" mass="17243">MKIDIDAIRKLREETGAPVIRVKKVLEEVGGDTKKAFTILREEGFEKASKREDRETSQGVVESYVHHSGKVASVVELFCETDFVARNELFRELAHNLALQVASMEAKDAKELSEQEFIKDPSKKVGDLVKEVIAKTGENIRIGRIFKIELGKE</sequence>
<dbReference type="FunFam" id="1.10.8.10:FF:000001">
    <property type="entry name" value="Elongation factor Ts"/>
    <property type="match status" value="1"/>
</dbReference>
<comment type="subcellular location">
    <subcellularLocation>
        <location evidence="5">Cytoplasm</location>
    </subcellularLocation>
</comment>
<dbReference type="Gene3D" id="3.30.479.20">
    <property type="entry name" value="Elongation factor Ts, dimerisation domain"/>
    <property type="match status" value="1"/>
</dbReference>
<accession>A0A1F7X6P9</accession>
<dbReference type="NCBIfam" id="TIGR00116">
    <property type="entry name" value="tsf"/>
    <property type="match status" value="1"/>
</dbReference>
<evidence type="ECO:0000256" key="1">
    <source>
        <dbReference type="ARBA" id="ARBA00005532"/>
    </source>
</evidence>
<evidence type="ECO:0000256" key="4">
    <source>
        <dbReference type="ARBA" id="ARBA00022917"/>
    </source>
</evidence>
<keyword evidence="4 5" id="KW-0648">Protein biosynthesis</keyword>
<reference evidence="7 8" key="1">
    <citation type="journal article" date="2016" name="Nat. Commun.">
        <title>Thousands of microbial genomes shed light on interconnected biogeochemical processes in an aquifer system.</title>
        <authorList>
            <person name="Anantharaman K."/>
            <person name="Brown C.T."/>
            <person name="Hug L.A."/>
            <person name="Sharon I."/>
            <person name="Castelle C.J."/>
            <person name="Probst A.J."/>
            <person name="Thomas B.C."/>
            <person name="Singh A."/>
            <person name="Wilkins M.J."/>
            <person name="Karaoz U."/>
            <person name="Brodie E.L."/>
            <person name="Williams K.H."/>
            <person name="Hubbard S.S."/>
            <person name="Banfield J.F."/>
        </authorList>
    </citation>
    <scope>NUCLEOTIDE SEQUENCE [LARGE SCALE GENOMIC DNA]</scope>
</reference>
<evidence type="ECO:0000256" key="3">
    <source>
        <dbReference type="ARBA" id="ARBA00022768"/>
    </source>
</evidence>
<dbReference type="STRING" id="1802479.A2Y68_00885"/>